<dbReference type="Proteomes" id="UP001567538">
    <property type="component" value="Unassembled WGS sequence"/>
</dbReference>
<protein>
    <recommendedName>
        <fullName evidence="4">RAB6-interacting golgin</fullName>
    </recommendedName>
</protein>
<keyword evidence="5" id="KW-0963">Cytoplasm</keyword>
<evidence type="ECO:0000256" key="4">
    <source>
        <dbReference type="ARBA" id="ARBA00014130"/>
    </source>
</evidence>
<evidence type="ECO:0000313" key="11">
    <source>
        <dbReference type="Proteomes" id="UP001567538"/>
    </source>
</evidence>
<proteinExistence type="inferred from homology"/>
<evidence type="ECO:0000256" key="9">
    <source>
        <dbReference type="SAM" id="MobiDB-lite"/>
    </source>
</evidence>
<evidence type="ECO:0000313" key="10">
    <source>
        <dbReference type="EMBL" id="KAL1557659.1"/>
    </source>
</evidence>
<dbReference type="Pfam" id="PF04949">
    <property type="entry name" value="Transcrip_act"/>
    <property type="match status" value="1"/>
</dbReference>
<dbReference type="EMBL" id="JBEAFC010000004">
    <property type="protein sequence ID" value="KAL1557659.1"/>
    <property type="molecule type" value="Genomic_DNA"/>
</dbReference>
<evidence type="ECO:0000256" key="6">
    <source>
        <dbReference type="ARBA" id="ARBA00023034"/>
    </source>
</evidence>
<evidence type="ECO:0000256" key="5">
    <source>
        <dbReference type="ARBA" id="ARBA00022490"/>
    </source>
</evidence>
<keyword evidence="7 8" id="KW-0175">Coiled coil</keyword>
<comment type="similarity">
    <text evidence="3">Belongs to the GORAB family.</text>
</comment>
<feature type="region of interest" description="Disordered" evidence="9">
    <location>
        <begin position="1"/>
        <end position="40"/>
    </location>
</feature>
<dbReference type="GO" id="GO:0005794">
    <property type="term" value="C:Golgi apparatus"/>
    <property type="evidence" value="ECO:0007669"/>
    <property type="project" value="UniProtKB-SubCell"/>
</dbReference>
<gene>
    <name evidence="10" type="ORF">AAHA92_08211</name>
</gene>
<dbReference type="PANTHER" id="PTHR21470:SF2">
    <property type="entry name" value="RAB6-INTERACTING GOLGIN"/>
    <property type="match status" value="1"/>
</dbReference>
<name>A0ABD1HMH7_SALDI</name>
<keyword evidence="6" id="KW-0333">Golgi apparatus</keyword>
<dbReference type="InterPro" id="IPR007033">
    <property type="entry name" value="GORAB"/>
</dbReference>
<dbReference type="PANTHER" id="PTHR21470">
    <property type="entry name" value="RAB6-INTERACTING PROTEIN GORAB"/>
    <property type="match status" value="1"/>
</dbReference>
<comment type="subcellular location">
    <subcellularLocation>
        <location evidence="1">Cytoplasm</location>
    </subcellularLocation>
    <subcellularLocation>
        <location evidence="2">Golgi apparatus</location>
    </subcellularLocation>
</comment>
<sequence>MTKEEEQQKQPQVKPCLQQQKKMMSEMIEAPETDDGATLPDQDSALAAFRAMEEEIERRRSEIRERLQAQFTRVEEEAKRLHLIQSELDSVTDPMRKEVAAICKKVEIVNRDVKVLGIHCQKKEKEYRESAEAFDEKKKEKAQLLAKLAELVSESEKLRSSKLEELCNNI</sequence>
<evidence type="ECO:0000256" key="7">
    <source>
        <dbReference type="ARBA" id="ARBA00023054"/>
    </source>
</evidence>
<keyword evidence="11" id="KW-1185">Reference proteome</keyword>
<feature type="coiled-coil region" evidence="8">
    <location>
        <begin position="46"/>
        <end position="84"/>
    </location>
</feature>
<evidence type="ECO:0000256" key="1">
    <source>
        <dbReference type="ARBA" id="ARBA00004496"/>
    </source>
</evidence>
<accession>A0ABD1HMH7</accession>
<reference evidence="10 11" key="1">
    <citation type="submission" date="2024-06" db="EMBL/GenBank/DDBJ databases">
        <title>A chromosome level genome sequence of Diviner's sage (Salvia divinorum).</title>
        <authorList>
            <person name="Ford S.A."/>
            <person name="Ro D.-K."/>
            <person name="Ness R.W."/>
            <person name="Phillips M.A."/>
        </authorList>
    </citation>
    <scope>NUCLEOTIDE SEQUENCE [LARGE SCALE GENOMIC DNA]</scope>
    <source>
        <strain evidence="10">SAF-2024a</strain>
        <tissue evidence="10">Leaf</tissue>
    </source>
</reference>
<evidence type="ECO:0000256" key="3">
    <source>
        <dbReference type="ARBA" id="ARBA00005599"/>
    </source>
</evidence>
<organism evidence="10 11">
    <name type="scientific">Salvia divinorum</name>
    <name type="common">Maria pastora</name>
    <name type="synonym">Diviner's sage</name>
    <dbReference type="NCBI Taxonomy" id="28513"/>
    <lineage>
        <taxon>Eukaryota</taxon>
        <taxon>Viridiplantae</taxon>
        <taxon>Streptophyta</taxon>
        <taxon>Embryophyta</taxon>
        <taxon>Tracheophyta</taxon>
        <taxon>Spermatophyta</taxon>
        <taxon>Magnoliopsida</taxon>
        <taxon>eudicotyledons</taxon>
        <taxon>Gunneridae</taxon>
        <taxon>Pentapetalae</taxon>
        <taxon>asterids</taxon>
        <taxon>lamiids</taxon>
        <taxon>Lamiales</taxon>
        <taxon>Lamiaceae</taxon>
        <taxon>Nepetoideae</taxon>
        <taxon>Mentheae</taxon>
        <taxon>Salviinae</taxon>
        <taxon>Salvia</taxon>
        <taxon>Salvia subgen. Calosphace</taxon>
    </lineage>
</organism>
<evidence type="ECO:0000256" key="2">
    <source>
        <dbReference type="ARBA" id="ARBA00004555"/>
    </source>
</evidence>
<dbReference type="AlphaFoldDB" id="A0ABD1HMH7"/>
<comment type="caution">
    <text evidence="10">The sequence shown here is derived from an EMBL/GenBank/DDBJ whole genome shotgun (WGS) entry which is preliminary data.</text>
</comment>
<evidence type="ECO:0000256" key="8">
    <source>
        <dbReference type="SAM" id="Coils"/>
    </source>
</evidence>
<feature type="coiled-coil region" evidence="8">
    <location>
        <begin position="120"/>
        <end position="161"/>
    </location>
</feature>